<sequence>MAATNTVQLLEQARQLRAVQATIEHQQCVGLLPYKHKQLAAISHDADG</sequence>
<dbReference type="EMBL" id="JACHGG010000004">
    <property type="protein sequence ID" value="MBB6060159.1"/>
    <property type="molecule type" value="Genomic_DNA"/>
</dbReference>
<organism evidence="1 2">
    <name type="scientific">Hymenobacter luteus</name>
    <dbReference type="NCBI Taxonomy" id="1411122"/>
    <lineage>
        <taxon>Bacteria</taxon>
        <taxon>Pseudomonadati</taxon>
        <taxon>Bacteroidota</taxon>
        <taxon>Cytophagia</taxon>
        <taxon>Cytophagales</taxon>
        <taxon>Hymenobacteraceae</taxon>
        <taxon>Hymenobacter</taxon>
    </lineage>
</organism>
<accession>A0A7W9WBT3</accession>
<evidence type="ECO:0000313" key="1">
    <source>
        <dbReference type="EMBL" id="MBB6060159.1"/>
    </source>
</evidence>
<evidence type="ECO:0000313" key="2">
    <source>
        <dbReference type="Proteomes" id="UP000532746"/>
    </source>
</evidence>
<protein>
    <submittedName>
        <fullName evidence="1">Uncharacterized protein</fullName>
    </submittedName>
</protein>
<dbReference type="AlphaFoldDB" id="A0A7W9WBT3"/>
<name>A0A7W9WBT3_9BACT</name>
<gene>
    <name evidence="1" type="ORF">HNQ93_003025</name>
</gene>
<keyword evidence="2" id="KW-1185">Reference proteome</keyword>
<proteinExistence type="predicted"/>
<reference evidence="1 2" key="1">
    <citation type="submission" date="2020-08" db="EMBL/GenBank/DDBJ databases">
        <title>Genomic Encyclopedia of Type Strains, Phase IV (KMG-IV): sequencing the most valuable type-strain genomes for metagenomic binning, comparative biology and taxonomic classification.</title>
        <authorList>
            <person name="Goeker M."/>
        </authorList>
    </citation>
    <scope>NUCLEOTIDE SEQUENCE [LARGE SCALE GENOMIC DNA]</scope>
    <source>
        <strain evidence="1 2">DSM 26718</strain>
    </source>
</reference>
<comment type="caution">
    <text evidence="1">The sequence shown here is derived from an EMBL/GenBank/DDBJ whole genome shotgun (WGS) entry which is preliminary data.</text>
</comment>
<dbReference type="Proteomes" id="UP000532746">
    <property type="component" value="Unassembled WGS sequence"/>
</dbReference>
<dbReference type="RefSeq" id="WP_183405203.1">
    <property type="nucleotide sequence ID" value="NZ_JACHGG010000004.1"/>
</dbReference>